<evidence type="ECO:0000313" key="2">
    <source>
        <dbReference type="EMBL" id="KAJ7378206.1"/>
    </source>
</evidence>
<proteinExistence type="predicted"/>
<gene>
    <name evidence="2" type="ORF">OS493_024154</name>
</gene>
<dbReference type="Proteomes" id="UP001163046">
    <property type="component" value="Unassembled WGS sequence"/>
</dbReference>
<keyword evidence="3" id="KW-1185">Reference proteome</keyword>
<dbReference type="AlphaFoldDB" id="A0A9X0CWJ8"/>
<name>A0A9X0CWJ8_9CNID</name>
<organism evidence="2 3">
    <name type="scientific">Desmophyllum pertusum</name>
    <dbReference type="NCBI Taxonomy" id="174260"/>
    <lineage>
        <taxon>Eukaryota</taxon>
        <taxon>Metazoa</taxon>
        <taxon>Cnidaria</taxon>
        <taxon>Anthozoa</taxon>
        <taxon>Hexacorallia</taxon>
        <taxon>Scleractinia</taxon>
        <taxon>Caryophylliina</taxon>
        <taxon>Caryophylliidae</taxon>
        <taxon>Desmophyllum</taxon>
    </lineage>
</organism>
<dbReference type="EMBL" id="MU826368">
    <property type="protein sequence ID" value="KAJ7378206.1"/>
    <property type="molecule type" value="Genomic_DNA"/>
</dbReference>
<protein>
    <submittedName>
        <fullName evidence="2">Uncharacterized protein</fullName>
    </submittedName>
</protein>
<accession>A0A9X0CWJ8</accession>
<evidence type="ECO:0000256" key="1">
    <source>
        <dbReference type="SAM" id="Coils"/>
    </source>
</evidence>
<feature type="coiled-coil region" evidence="1">
    <location>
        <begin position="28"/>
        <end position="55"/>
    </location>
</feature>
<comment type="caution">
    <text evidence="2">The sequence shown here is derived from an EMBL/GenBank/DDBJ whole genome shotgun (WGS) entry which is preliminary data.</text>
</comment>
<sequence>MTSTLKDREKDLPSEKLLEKDRNYAQELLKLKSKISSLEKDLVNQQVNFVNMEQEISETWKKSIGNLRLEMAELSNNN</sequence>
<keyword evidence="1" id="KW-0175">Coiled coil</keyword>
<reference evidence="2" key="1">
    <citation type="submission" date="2023-01" db="EMBL/GenBank/DDBJ databases">
        <title>Genome assembly of the deep-sea coral Lophelia pertusa.</title>
        <authorList>
            <person name="Herrera S."/>
            <person name="Cordes E."/>
        </authorList>
    </citation>
    <scope>NUCLEOTIDE SEQUENCE</scope>
    <source>
        <strain evidence="2">USNM1676648</strain>
        <tissue evidence="2">Polyp</tissue>
    </source>
</reference>
<evidence type="ECO:0000313" key="3">
    <source>
        <dbReference type="Proteomes" id="UP001163046"/>
    </source>
</evidence>
<dbReference type="OrthoDB" id="66726at2759"/>